<dbReference type="InterPro" id="IPR029069">
    <property type="entry name" value="HotDog_dom_sf"/>
</dbReference>
<comment type="similarity">
    <text evidence="1">Belongs to the UPF0336 family.</text>
</comment>
<evidence type="ECO:0000259" key="2">
    <source>
        <dbReference type="Pfam" id="PF13452"/>
    </source>
</evidence>
<accession>A0A7C8BP55</accession>
<dbReference type="InterPro" id="IPR016709">
    <property type="entry name" value="HadA-like"/>
</dbReference>
<gene>
    <name evidence="3" type="ORF">F8O02_00640</name>
</gene>
<evidence type="ECO:0000313" key="4">
    <source>
        <dbReference type="Proteomes" id="UP000481339"/>
    </source>
</evidence>
<comment type="caution">
    <text evidence="3">The sequence shown here is derived from an EMBL/GenBank/DDBJ whole genome shotgun (WGS) entry which is preliminary data.</text>
</comment>
<dbReference type="Gene3D" id="3.10.129.10">
    <property type="entry name" value="Hotdog Thioesterase"/>
    <property type="match status" value="1"/>
</dbReference>
<keyword evidence="4" id="KW-1185">Reference proteome</keyword>
<feature type="domain" description="FAS1-like dehydratase" evidence="2">
    <location>
        <begin position="8"/>
        <end position="134"/>
    </location>
</feature>
<dbReference type="PIRSF" id="PIRSF018072">
    <property type="entry name" value="UCP018072"/>
    <property type="match status" value="1"/>
</dbReference>
<dbReference type="SUPFAM" id="SSF54637">
    <property type="entry name" value="Thioesterase/thiol ester dehydrase-isomerase"/>
    <property type="match status" value="1"/>
</dbReference>
<dbReference type="AlphaFoldDB" id="A0A7C8BP55"/>
<dbReference type="EMBL" id="WBKA01000001">
    <property type="protein sequence ID" value="KAB1633483.1"/>
    <property type="molecule type" value="Genomic_DNA"/>
</dbReference>
<organism evidence="3 4">
    <name type="scientific">Pseudoclavibacter caeni</name>
    <dbReference type="NCBI Taxonomy" id="908846"/>
    <lineage>
        <taxon>Bacteria</taxon>
        <taxon>Bacillati</taxon>
        <taxon>Actinomycetota</taxon>
        <taxon>Actinomycetes</taxon>
        <taxon>Micrococcales</taxon>
        <taxon>Microbacteriaceae</taxon>
        <taxon>Pseudoclavibacter</taxon>
    </lineage>
</organism>
<name>A0A7C8BP55_9MICO</name>
<dbReference type="Proteomes" id="UP000481339">
    <property type="component" value="Unassembled WGS sequence"/>
</dbReference>
<dbReference type="Pfam" id="PF13452">
    <property type="entry name" value="FAS1_DH_region"/>
    <property type="match status" value="1"/>
</dbReference>
<evidence type="ECO:0000256" key="1">
    <source>
        <dbReference type="HAMAP-Rule" id="MF_00799"/>
    </source>
</evidence>
<dbReference type="HAMAP" id="MF_00799">
    <property type="entry name" value="UPF0336"/>
    <property type="match status" value="1"/>
</dbReference>
<evidence type="ECO:0000313" key="3">
    <source>
        <dbReference type="EMBL" id="KAB1633483.1"/>
    </source>
</evidence>
<sequence>MVNYDIAGRTYPATQPYLVGREKIREFAAAVQSSSLLARDPAAALAAGYSGVVAPPTFAVIISQRAEQQLLFDPDAGIDFTRLVHGDERFIHERPIVAGDELTAQLTVTAVRRLGANTVVTTVTKIRDRDRALVSTAISTFVVQDPEPTAEGEEEA</sequence>
<dbReference type="OrthoDB" id="5415111at2"/>
<protein>
    <recommendedName>
        <fullName evidence="1">UPF0336 protein F8O02_00640</fullName>
    </recommendedName>
</protein>
<proteinExistence type="inferred from homology"/>
<reference evidence="3 4" key="1">
    <citation type="submission" date="2019-09" db="EMBL/GenBank/DDBJ databases">
        <title>Phylogeny of genus Pseudoclavibacter and closely related genus.</title>
        <authorList>
            <person name="Li Y."/>
        </authorList>
    </citation>
    <scope>NUCLEOTIDE SEQUENCE [LARGE SCALE GENOMIC DNA]</scope>
    <source>
        <strain evidence="3 4">JCM 16921</strain>
    </source>
</reference>
<dbReference type="InterPro" id="IPR039569">
    <property type="entry name" value="FAS1-like_DH_region"/>
</dbReference>